<gene>
    <name evidence="2" type="ORF">PHYBOEH_011629</name>
</gene>
<protein>
    <submittedName>
        <fullName evidence="2">Uncharacterized protein</fullName>
    </submittedName>
</protein>
<evidence type="ECO:0000313" key="2">
    <source>
        <dbReference type="EMBL" id="KAG7401675.1"/>
    </source>
</evidence>
<name>A0A8T1X6P7_9STRA</name>
<organism evidence="2 3">
    <name type="scientific">Phytophthora boehmeriae</name>
    <dbReference type="NCBI Taxonomy" id="109152"/>
    <lineage>
        <taxon>Eukaryota</taxon>
        <taxon>Sar</taxon>
        <taxon>Stramenopiles</taxon>
        <taxon>Oomycota</taxon>
        <taxon>Peronosporomycetes</taxon>
        <taxon>Peronosporales</taxon>
        <taxon>Peronosporaceae</taxon>
        <taxon>Phytophthora</taxon>
    </lineage>
</organism>
<accession>A0A8T1X6P7</accession>
<proteinExistence type="predicted"/>
<keyword evidence="3" id="KW-1185">Reference proteome</keyword>
<feature type="compositionally biased region" description="Polar residues" evidence="1">
    <location>
        <begin position="1"/>
        <end position="16"/>
    </location>
</feature>
<dbReference type="PANTHER" id="PTHR40430">
    <property type="entry name" value="T. BRUCEI SPP.-SPECIFIC PROTEIN"/>
    <property type="match status" value="1"/>
</dbReference>
<reference evidence="2" key="1">
    <citation type="submission" date="2021-02" db="EMBL/GenBank/DDBJ databases">
        <authorList>
            <person name="Palmer J.M."/>
        </authorList>
    </citation>
    <scope>NUCLEOTIDE SEQUENCE</scope>
    <source>
        <strain evidence="2">SCRP23</strain>
    </source>
</reference>
<dbReference type="OrthoDB" id="541713at2759"/>
<dbReference type="AlphaFoldDB" id="A0A8T1X6P7"/>
<dbReference type="PANTHER" id="PTHR40430:SF1">
    <property type="entry name" value="T. BRUCEI SPP.-SPECIFIC PROTEIN"/>
    <property type="match status" value="1"/>
</dbReference>
<evidence type="ECO:0000313" key="3">
    <source>
        <dbReference type="Proteomes" id="UP000693981"/>
    </source>
</evidence>
<dbReference type="EMBL" id="JAGDFL010000009">
    <property type="protein sequence ID" value="KAG7401675.1"/>
    <property type="molecule type" value="Genomic_DNA"/>
</dbReference>
<comment type="caution">
    <text evidence="2">The sequence shown here is derived from an EMBL/GenBank/DDBJ whole genome shotgun (WGS) entry which is preliminary data.</text>
</comment>
<sequence length="309" mass="35031">MTSISPPSDGDVQQNGELPPNYMRPNFSSILPEYANAETDQIRSAFGTGNFTSIQKIPARISNNAVNQARFEQMDENRLAQPKAGKIITKNGLFNQFEFTPSRYSLSDELAHMERLRSEAKRLEISGQEFSTGSDAARLKHEDAFGAANFRYPYLRAPYQDTVEEERHRRWLEEKKILHGAFVPSGRRPPVDAVTRKLIPQIIQEMHEAIASDWQGFEFSISPAEDENIVVRFSEASVECESGLVAYMNVFCKSHRVPSKYGLHKVAEDWNAKPGDGGLYFVFRPPWVKNRSKDLIVFVNKSSTPRGNQ</sequence>
<feature type="region of interest" description="Disordered" evidence="1">
    <location>
        <begin position="1"/>
        <end position="25"/>
    </location>
</feature>
<evidence type="ECO:0000256" key="1">
    <source>
        <dbReference type="SAM" id="MobiDB-lite"/>
    </source>
</evidence>
<dbReference type="Proteomes" id="UP000693981">
    <property type="component" value="Unassembled WGS sequence"/>
</dbReference>